<feature type="region of interest" description="Disordered" evidence="1">
    <location>
        <begin position="123"/>
        <end position="168"/>
    </location>
</feature>
<organism evidence="2 3">
    <name type="scientific">Neocucurbitaria cava</name>
    <dbReference type="NCBI Taxonomy" id="798079"/>
    <lineage>
        <taxon>Eukaryota</taxon>
        <taxon>Fungi</taxon>
        <taxon>Dikarya</taxon>
        <taxon>Ascomycota</taxon>
        <taxon>Pezizomycotina</taxon>
        <taxon>Dothideomycetes</taxon>
        <taxon>Pleosporomycetidae</taxon>
        <taxon>Pleosporales</taxon>
        <taxon>Pleosporineae</taxon>
        <taxon>Cucurbitariaceae</taxon>
        <taxon>Neocucurbitaria</taxon>
    </lineage>
</organism>
<accession>A0A9W9CRC2</accession>
<proteinExistence type="predicted"/>
<evidence type="ECO:0000256" key="1">
    <source>
        <dbReference type="SAM" id="MobiDB-lite"/>
    </source>
</evidence>
<dbReference type="GO" id="GO:0003676">
    <property type="term" value="F:nucleic acid binding"/>
    <property type="evidence" value="ECO:0007669"/>
    <property type="project" value="InterPro"/>
</dbReference>
<reference evidence="2" key="1">
    <citation type="submission" date="2022-10" db="EMBL/GenBank/DDBJ databases">
        <title>Tapping the CABI collections for fungal endophytes: first genome assemblies for Collariella, Neodidymelliopsis, Ascochyta clinopodiicola, Didymella pomorum, Didymosphaeria variabile, Neocosmospora piperis and Neocucurbitaria cava.</title>
        <authorList>
            <person name="Hill R."/>
        </authorList>
    </citation>
    <scope>NUCLEOTIDE SEQUENCE</scope>
    <source>
        <strain evidence="2">IMI 356814</strain>
    </source>
</reference>
<dbReference type="EMBL" id="JAPEUY010000001">
    <property type="protein sequence ID" value="KAJ4377840.1"/>
    <property type="molecule type" value="Genomic_DNA"/>
</dbReference>
<keyword evidence="3" id="KW-1185">Reference proteome</keyword>
<evidence type="ECO:0000313" key="2">
    <source>
        <dbReference type="EMBL" id="KAJ4377840.1"/>
    </source>
</evidence>
<dbReference type="InterPro" id="IPR035979">
    <property type="entry name" value="RBD_domain_sf"/>
</dbReference>
<dbReference type="AlphaFoldDB" id="A0A9W9CRC2"/>
<dbReference type="OrthoDB" id="2935572at2759"/>
<evidence type="ECO:0000313" key="3">
    <source>
        <dbReference type="Proteomes" id="UP001140560"/>
    </source>
</evidence>
<dbReference type="Proteomes" id="UP001140560">
    <property type="component" value="Unassembled WGS sequence"/>
</dbReference>
<feature type="region of interest" description="Disordered" evidence="1">
    <location>
        <begin position="364"/>
        <end position="385"/>
    </location>
</feature>
<sequence>MATVTIGKSYFDALLRKAEFHTSSHDLGFCADLSNHVTISKAEHEYLLQGVREYHLLKSALFRGGLTNETLETLLEGQRGVNDEPSQYGDQSGDSFYKPTMSSTAMGVSSHYETAPILEDTAVGNGLQSTGRPRTLQRIVSYGEPASSIDSSPKDDEDDDLESAQRVPVHDQRTILVTNLSERTTHKDLASIVRGGRLLDIFLRNDRTASISFVEGAADFLAYTKRNDVYLHMKRLEFRWSDRQFHVPSHVSNKIANGATRNLVVRGIAGKLTGDQIRDHLDHIHNLVVVDLSFRNGDAYISTNSIHNALFARTCMMSRTAYKGARIDYYPDDCAAPLPRPSTKAHAPSPHVSMKSMPTKNQYALLDTGSDNSSSDSEDENFMTNGVRVDGHHWADTVVA</sequence>
<protein>
    <submittedName>
        <fullName evidence="2">Uncharacterized protein</fullName>
    </submittedName>
</protein>
<name>A0A9W9CRC2_9PLEO</name>
<comment type="caution">
    <text evidence="2">The sequence shown here is derived from an EMBL/GenBank/DDBJ whole genome shotgun (WGS) entry which is preliminary data.</text>
</comment>
<gene>
    <name evidence="2" type="ORF">N0V83_000670</name>
</gene>
<dbReference type="SUPFAM" id="SSF54928">
    <property type="entry name" value="RNA-binding domain, RBD"/>
    <property type="match status" value="1"/>
</dbReference>
<dbReference type="CDD" id="cd12261">
    <property type="entry name" value="RRM1_3_MRN1"/>
    <property type="match status" value="1"/>
</dbReference>